<dbReference type="Gene3D" id="3.40.350.10">
    <property type="entry name" value="Creatinase/prolidase N-terminal domain"/>
    <property type="match status" value="1"/>
</dbReference>
<dbReference type="InterPro" id="IPR000994">
    <property type="entry name" value="Pept_M24"/>
</dbReference>
<dbReference type="InterPro" id="IPR036005">
    <property type="entry name" value="Creatinase/aminopeptidase-like"/>
</dbReference>
<accession>A0ABV3NTE4</accession>
<protein>
    <submittedName>
        <fullName evidence="2">M24 family metallopeptidase</fullName>
        <ecNumber evidence="2">3.4.-.-</ecNumber>
    </submittedName>
</protein>
<keyword evidence="3" id="KW-1185">Reference proteome</keyword>
<dbReference type="SUPFAM" id="SSF53092">
    <property type="entry name" value="Creatinase/prolidase N-terminal domain"/>
    <property type="match status" value="1"/>
</dbReference>
<evidence type="ECO:0000313" key="3">
    <source>
        <dbReference type="Proteomes" id="UP001555342"/>
    </source>
</evidence>
<feature type="domain" description="Peptidase M24" evidence="1">
    <location>
        <begin position="211"/>
        <end position="401"/>
    </location>
</feature>
<dbReference type="SUPFAM" id="SSF55920">
    <property type="entry name" value="Creatinase/aminopeptidase"/>
    <property type="match status" value="1"/>
</dbReference>
<dbReference type="Gene3D" id="3.90.230.10">
    <property type="entry name" value="Creatinase/methionine aminopeptidase superfamily"/>
    <property type="match status" value="1"/>
</dbReference>
<gene>
    <name evidence="2" type="ORF">AB1E22_08855</name>
</gene>
<proteinExistence type="predicted"/>
<evidence type="ECO:0000313" key="2">
    <source>
        <dbReference type="EMBL" id="MEW7312817.1"/>
    </source>
</evidence>
<keyword evidence="2" id="KW-0378">Hydrolase</keyword>
<name>A0ABV3NTE4_9ENTR</name>
<organism evidence="2 3">
    <name type="scientific">Buttiauxella gaviniae</name>
    <dbReference type="NCBI Taxonomy" id="82990"/>
    <lineage>
        <taxon>Bacteria</taxon>
        <taxon>Pseudomonadati</taxon>
        <taxon>Pseudomonadota</taxon>
        <taxon>Gammaproteobacteria</taxon>
        <taxon>Enterobacterales</taxon>
        <taxon>Enterobacteriaceae</taxon>
        <taxon>Buttiauxella</taxon>
    </lineage>
</organism>
<evidence type="ECO:0000259" key="1">
    <source>
        <dbReference type="Pfam" id="PF00557"/>
    </source>
</evidence>
<dbReference type="CDD" id="cd01066">
    <property type="entry name" value="APP_MetAP"/>
    <property type="match status" value="1"/>
</dbReference>
<dbReference type="Pfam" id="PF00557">
    <property type="entry name" value="Peptidase_M24"/>
    <property type="match status" value="1"/>
</dbReference>
<reference evidence="2 3" key="1">
    <citation type="submission" date="2024-07" db="EMBL/GenBank/DDBJ databases">
        <authorList>
            <person name="Wang L."/>
        </authorList>
    </citation>
    <scope>NUCLEOTIDE SEQUENCE [LARGE SCALE GENOMIC DNA]</scope>
    <source>
        <strain evidence="2 3">WL359</strain>
    </source>
</reference>
<dbReference type="InterPro" id="IPR029149">
    <property type="entry name" value="Creatin/AminoP/Spt16_N"/>
</dbReference>
<comment type="caution">
    <text evidence="2">The sequence shown here is derived from an EMBL/GenBank/DDBJ whole genome shotgun (WGS) entry which is preliminary data.</text>
</comment>
<dbReference type="GO" id="GO:0016787">
    <property type="term" value="F:hydrolase activity"/>
    <property type="evidence" value="ECO:0007669"/>
    <property type="project" value="UniProtKB-KW"/>
</dbReference>
<sequence>MPQTDSSFTLVAIKQPEIYPGIPSVTLNDQTIQERCRKILQGMALQNLDSLVIYADKEHGGNFEYLTGFIPRFEEALLVLHKNGEAVLVLGNENLKLAQHCRISARPVHAPWFSLPNQPMETALSLSEVLQSAGLTGKQRVGVAGWKLFTSTHEDTTSLFDIPTFIFQALQTALTPACELLNATHLFISPRDGARIINNANELAHYEYGANLASSAALTALNAIELGKTEKSIAALLAAEGQANNVVTIAATGERFDNANLYPSDKKIQAGDKFSLTVSYKGGLTSRAAYVVNEAEELHADVRDYLDVVAIPYYRAVVSWLENMRIGVKGHEVYELIERVLPKAEYHWHLNPGHLVADEEWLCSPIYPASDIPLASGMLLQIDIIPSRKGYAGASIEDTIALADESLRLQIAALYPELWQRISARRAYIRDVLNIQLHDDVLPLSNTVGYLRPYLLNKSFALCRNVRRTS</sequence>
<dbReference type="Proteomes" id="UP001555342">
    <property type="component" value="Unassembled WGS sequence"/>
</dbReference>
<dbReference type="EC" id="3.4.-.-" evidence="2"/>
<dbReference type="EMBL" id="JBFMVT010000002">
    <property type="protein sequence ID" value="MEW7312817.1"/>
    <property type="molecule type" value="Genomic_DNA"/>
</dbReference>
<dbReference type="RefSeq" id="WP_367594999.1">
    <property type="nucleotide sequence ID" value="NZ_JBFMVT010000002.1"/>
</dbReference>